<dbReference type="EMBL" id="JBEWZG010000002">
    <property type="protein sequence ID" value="MFL0206511.1"/>
    <property type="molecule type" value="Genomic_DNA"/>
</dbReference>
<dbReference type="RefSeq" id="WP_406778086.1">
    <property type="nucleotide sequence ID" value="NZ_JBEWZG010000002.1"/>
</dbReference>
<evidence type="ECO:0008006" key="4">
    <source>
        <dbReference type="Google" id="ProtNLM"/>
    </source>
</evidence>
<feature type="signal peptide" evidence="1">
    <location>
        <begin position="1"/>
        <end position="18"/>
    </location>
</feature>
<name>A0ABW8SZR1_9BACT</name>
<proteinExistence type="predicted"/>
<protein>
    <recommendedName>
        <fullName evidence="4">Trimeric autotransporter adhesin YadA-like head domain-containing protein</fullName>
    </recommendedName>
</protein>
<dbReference type="Gene3D" id="6.10.140.2190">
    <property type="match status" value="1"/>
</dbReference>
<keyword evidence="1" id="KW-0732">Signal</keyword>
<comment type="caution">
    <text evidence="2">The sequence shown here is derived from an EMBL/GenBank/DDBJ whole genome shotgun (WGS) entry which is preliminary data.</text>
</comment>
<organism evidence="2 3">
    <name type="scientific">Aquirufa novilacunae</name>
    <dbReference type="NCBI Taxonomy" id="3139305"/>
    <lineage>
        <taxon>Bacteria</taxon>
        <taxon>Pseudomonadati</taxon>
        <taxon>Bacteroidota</taxon>
        <taxon>Cytophagia</taxon>
        <taxon>Cytophagales</taxon>
        <taxon>Flectobacillaceae</taxon>
        <taxon>Aquirufa</taxon>
    </lineage>
</organism>
<evidence type="ECO:0000256" key="1">
    <source>
        <dbReference type="SAM" id="SignalP"/>
    </source>
</evidence>
<gene>
    <name evidence="2" type="ORF">V7S74_07130</name>
</gene>
<accession>A0ABW8SZR1</accession>
<sequence length="855" mass="86613">MKKLLLFVLLFISVVANAQKGISYQAVILDPAKIEIPGSDISGQPLVNGNVWVKFAIVSGTTLQFEEIQQTKTDAYGLVNLTIGSVASTAFNAITWDAVQKSLQVYVSFDNGSSYTKVSDQKLTYSPYALFAETAGKLGSTLGIAGGGTGATTAVGARANLGLGNVDNTADVDKPISTATKAALDLKANISDVNSALALKATVAALEAHMAITADTSMLATKAALTDLNDYAPINSPTFTGTVSGIDKSMVGLGSVDNTSDVAKPISTATQEALALKASKTSPAFTGIPTAPTASPRTNSTQIATTAYTDAAVSAALASSGVADNSITSVKIVDGTIATVDLANSSVTDAKIANVSSSKMTGVLSLANGGTGQTSLANFKGELGLTSNNVAIGSQAGTPNQGVNANTVAIGGGAGNSGQGQSAIGIGYVAGYANQGANGIAIGSNTAQSNQASQAVALGYAAGQYGQGQNAVAIGSFAGNNAQVANSIALNATGASLNPTNAGFYVNPVRSTTATSNLLYYNTSTKEITTGTGSFVDLTTNQTIAGVKTFSSNISVNGVTVGRGNGNNDESVAIGQGAMGSSNVNGKRNTAVGAGAMRSYNGTYWDNNTSVGYWNMPSLTSGNGNTSVGAESMLNLLTGTQNTSIGNQSLINVLGNNNVGVGKRAGQTITTGSQNTIIGTDADVSSATLSNATALGYGANVAASNTIQLGNSNVTNVKTSGTITAGAVTYPNVDGTAGQVLTANANGVPTWQTITTKTYDDWPFISAANLYRYSGYIIATQHGSMPDFPENLPDGFTLTICNYSNFTWTSNTLTSTKFYTSSSGNGGVTSFSIDPGAAVNVYVITTSGQKRYYIK</sequence>
<reference evidence="2 3" key="1">
    <citation type="submission" date="2024-07" db="EMBL/GenBank/DDBJ databases">
        <authorList>
            <person name="Pitt A."/>
            <person name="Hahn M.W."/>
        </authorList>
    </citation>
    <scope>NUCLEOTIDE SEQUENCE [LARGE SCALE GENOMIC DNA]</scope>
    <source>
        <strain evidence="2 3">2-AUSEE-184A6</strain>
    </source>
</reference>
<dbReference type="Proteomes" id="UP001623559">
    <property type="component" value="Unassembled WGS sequence"/>
</dbReference>
<evidence type="ECO:0000313" key="2">
    <source>
        <dbReference type="EMBL" id="MFL0206511.1"/>
    </source>
</evidence>
<feature type="chain" id="PRO_5045931354" description="Trimeric autotransporter adhesin YadA-like head domain-containing protein" evidence="1">
    <location>
        <begin position="19"/>
        <end position="855"/>
    </location>
</feature>
<evidence type="ECO:0000313" key="3">
    <source>
        <dbReference type="Proteomes" id="UP001623559"/>
    </source>
</evidence>